<evidence type="ECO:0000256" key="9">
    <source>
        <dbReference type="SAM" id="Phobius"/>
    </source>
</evidence>
<keyword evidence="6 9" id="KW-1133">Transmembrane helix</keyword>
<feature type="compositionally biased region" description="Acidic residues" evidence="8">
    <location>
        <begin position="467"/>
        <end position="478"/>
    </location>
</feature>
<feature type="transmembrane region" description="Helical" evidence="9">
    <location>
        <begin position="336"/>
        <end position="369"/>
    </location>
</feature>
<keyword evidence="11" id="KW-1185">Reference proteome</keyword>
<evidence type="ECO:0000256" key="8">
    <source>
        <dbReference type="SAM" id="MobiDB-lite"/>
    </source>
</evidence>
<evidence type="ECO:0000313" key="11">
    <source>
        <dbReference type="Proteomes" id="UP001597373"/>
    </source>
</evidence>
<evidence type="ECO:0000256" key="3">
    <source>
        <dbReference type="ARBA" id="ARBA00022448"/>
    </source>
</evidence>
<dbReference type="PANTHER" id="PTHR21716">
    <property type="entry name" value="TRANSMEMBRANE PROTEIN"/>
    <property type="match status" value="1"/>
</dbReference>
<feature type="transmembrane region" description="Helical" evidence="9">
    <location>
        <begin position="245"/>
        <end position="273"/>
    </location>
</feature>
<organism evidence="10 11">
    <name type="scientific">Chelativorans composti</name>
    <dbReference type="NCBI Taxonomy" id="768533"/>
    <lineage>
        <taxon>Bacteria</taxon>
        <taxon>Pseudomonadati</taxon>
        <taxon>Pseudomonadota</taxon>
        <taxon>Alphaproteobacteria</taxon>
        <taxon>Hyphomicrobiales</taxon>
        <taxon>Phyllobacteriaceae</taxon>
        <taxon>Chelativorans</taxon>
    </lineage>
</organism>
<keyword evidence="7 9" id="KW-0472">Membrane</keyword>
<feature type="transmembrane region" description="Helical" evidence="9">
    <location>
        <begin position="21"/>
        <end position="42"/>
    </location>
</feature>
<evidence type="ECO:0000313" key="10">
    <source>
        <dbReference type="EMBL" id="MFD2260851.1"/>
    </source>
</evidence>
<keyword evidence="3" id="KW-0813">Transport</keyword>
<dbReference type="Pfam" id="PF01594">
    <property type="entry name" value="AI-2E_transport"/>
    <property type="match status" value="1"/>
</dbReference>
<name>A0ABW5DLJ2_9HYPH</name>
<keyword evidence="5 9" id="KW-0812">Transmembrane</keyword>
<evidence type="ECO:0000256" key="4">
    <source>
        <dbReference type="ARBA" id="ARBA00022475"/>
    </source>
</evidence>
<reference evidence="11" key="1">
    <citation type="journal article" date="2019" name="Int. J. Syst. Evol. Microbiol.">
        <title>The Global Catalogue of Microorganisms (GCM) 10K type strain sequencing project: providing services to taxonomists for standard genome sequencing and annotation.</title>
        <authorList>
            <consortium name="The Broad Institute Genomics Platform"/>
            <consortium name="The Broad Institute Genome Sequencing Center for Infectious Disease"/>
            <person name="Wu L."/>
            <person name="Ma J."/>
        </authorList>
    </citation>
    <scope>NUCLEOTIDE SEQUENCE [LARGE SCALE GENOMIC DNA]</scope>
    <source>
        <strain evidence="11">KCTC 23707</strain>
    </source>
</reference>
<sequence>MADVTGGPIRFPKVSYTGAPGLSGTPILQSLLLICLAVVALYFAREVILPFAIAVLLSFALQPVVSRLRRIGLPRVVAVVISVLLAFLIILAISVVVVLQLNELARELPTYQSNIIAKIRSLKELGAGSGSIERLSGVVERVGSELNQLGESAGPVETADRRNPILVEIFSPQRPIEMLTELIAPLIEPLATTGLVIVVVIFMLLDREELRDRFIRLVGYSDLHRTTEAIQDAGRRVSQYLLTQLVVNVTYGVPIGIGLWLIGVPNALLWGLLATILRFLPYIGPFIAAVLPLVLALAVAPGWSLLLWTAGLFLTMELISNNIVEPLLYGSRTGLSPLAIIAAAIFWTWLWGPIGLVLSTPLTVCLVVLGRHVPQFEFLQVMLGNEPVLDPKERLYQRLLAADPDEATDNAEEMLEEDYLVDFYGTVAIPALLLGEHDRARGVLSGEQMRQVAASASTLLRNLEEIAEEESEEEDITATEEGTVAGAPEAGQGDEVELPDGEGRRILCIGGRTELDDVSAAMFAQVLDVQGAETEVATHVQIQPRNLRELAVRGFDTAVIAFLNPNSLGHGRFLVRRLKRASPRLRVGIVLWDAEAMDGTDLEVLAHEISADFVATRMTDAVVRTLSNEPPVKLDAPKLIRRRRPQVREHLAEAAITRAPS</sequence>
<evidence type="ECO:0000256" key="5">
    <source>
        <dbReference type="ARBA" id="ARBA00022692"/>
    </source>
</evidence>
<evidence type="ECO:0000256" key="2">
    <source>
        <dbReference type="ARBA" id="ARBA00009773"/>
    </source>
</evidence>
<comment type="similarity">
    <text evidence="2">Belongs to the autoinducer-2 exporter (AI-2E) (TC 2.A.86) family.</text>
</comment>
<feature type="transmembrane region" description="Helical" evidence="9">
    <location>
        <begin position="182"/>
        <end position="205"/>
    </location>
</feature>
<dbReference type="RefSeq" id="WP_345098126.1">
    <property type="nucleotide sequence ID" value="NZ_BAABGS010000012.1"/>
</dbReference>
<keyword evidence="4" id="KW-1003">Cell membrane</keyword>
<accession>A0ABW5DLJ2</accession>
<feature type="transmembrane region" description="Helical" evidence="9">
    <location>
        <begin position="48"/>
        <end position="65"/>
    </location>
</feature>
<evidence type="ECO:0000256" key="7">
    <source>
        <dbReference type="ARBA" id="ARBA00023136"/>
    </source>
</evidence>
<gene>
    <name evidence="10" type="ORF">ACFSMZ_13935</name>
</gene>
<feature type="transmembrane region" description="Helical" evidence="9">
    <location>
        <begin position="77"/>
        <end position="101"/>
    </location>
</feature>
<evidence type="ECO:0000256" key="1">
    <source>
        <dbReference type="ARBA" id="ARBA00004651"/>
    </source>
</evidence>
<proteinExistence type="inferred from homology"/>
<comment type="subcellular location">
    <subcellularLocation>
        <location evidence="1">Cell membrane</location>
        <topology evidence="1">Multi-pass membrane protein</topology>
    </subcellularLocation>
</comment>
<dbReference type="PANTHER" id="PTHR21716:SF53">
    <property type="entry name" value="PERMEASE PERM-RELATED"/>
    <property type="match status" value="1"/>
</dbReference>
<comment type="caution">
    <text evidence="10">The sequence shown here is derived from an EMBL/GenBank/DDBJ whole genome shotgun (WGS) entry which is preliminary data.</text>
</comment>
<evidence type="ECO:0000256" key="6">
    <source>
        <dbReference type="ARBA" id="ARBA00022989"/>
    </source>
</evidence>
<dbReference type="Proteomes" id="UP001597373">
    <property type="component" value="Unassembled WGS sequence"/>
</dbReference>
<dbReference type="InterPro" id="IPR002549">
    <property type="entry name" value="AI-2E-like"/>
</dbReference>
<dbReference type="EMBL" id="JBHUIR010000054">
    <property type="protein sequence ID" value="MFD2260851.1"/>
    <property type="molecule type" value="Genomic_DNA"/>
</dbReference>
<feature type="region of interest" description="Disordered" evidence="8">
    <location>
        <begin position="467"/>
        <end position="497"/>
    </location>
</feature>
<protein>
    <submittedName>
        <fullName evidence="10">AI-2E family transporter</fullName>
    </submittedName>
</protein>